<dbReference type="EMBL" id="CP012502">
    <property type="protein sequence ID" value="AOM84119.1"/>
    <property type="molecule type" value="Genomic_DNA"/>
</dbReference>
<dbReference type="RefSeq" id="WP_069366029.1">
    <property type="nucleotide sequence ID" value="NZ_CP012502.1"/>
</dbReference>
<organism evidence="11 12">
    <name type="scientific">Salisediminibacterium beveridgei</name>
    <dbReference type="NCBI Taxonomy" id="632773"/>
    <lineage>
        <taxon>Bacteria</taxon>
        <taxon>Bacillati</taxon>
        <taxon>Bacillota</taxon>
        <taxon>Bacilli</taxon>
        <taxon>Bacillales</taxon>
        <taxon>Bacillaceae</taxon>
        <taxon>Salisediminibacterium</taxon>
    </lineage>
</organism>
<sequence length="153" mass="16894">MTVSLTIDVQQLTETKELAKDLAEKLQPGDVITLEGDLGAGKTTFTKALAEAFGVPGNVNSPTFTIMKEYMGRLAFYHMDAYRIEAEDEDLGLDEYFDSGGVVVIEWPSMIASQLPDARLDILITYTGPDTRTMTITAHGKRYEALIKEIKKA</sequence>
<keyword evidence="9" id="KW-0460">Magnesium</keyword>
<accession>A0A1D7QYN7</accession>
<keyword evidence="6" id="KW-0479">Metal-binding</keyword>
<dbReference type="STRING" id="632773.BBEV_2782"/>
<evidence type="ECO:0000256" key="7">
    <source>
        <dbReference type="ARBA" id="ARBA00022741"/>
    </source>
</evidence>
<dbReference type="GO" id="GO:0002949">
    <property type="term" value="P:tRNA threonylcarbamoyladenosine modification"/>
    <property type="evidence" value="ECO:0007669"/>
    <property type="project" value="InterPro"/>
</dbReference>
<dbReference type="PATRIC" id="fig|632773.3.peg.2925"/>
<evidence type="ECO:0000256" key="8">
    <source>
        <dbReference type="ARBA" id="ARBA00022840"/>
    </source>
</evidence>
<dbReference type="SUPFAM" id="SSF52540">
    <property type="entry name" value="P-loop containing nucleoside triphosphate hydrolases"/>
    <property type="match status" value="1"/>
</dbReference>
<evidence type="ECO:0000256" key="2">
    <source>
        <dbReference type="ARBA" id="ARBA00007599"/>
    </source>
</evidence>
<keyword evidence="12" id="KW-1185">Reference proteome</keyword>
<dbReference type="GO" id="GO:0046872">
    <property type="term" value="F:metal ion binding"/>
    <property type="evidence" value="ECO:0007669"/>
    <property type="project" value="UniProtKB-KW"/>
</dbReference>
<dbReference type="OrthoDB" id="9815896at2"/>
<evidence type="ECO:0000256" key="1">
    <source>
        <dbReference type="ARBA" id="ARBA00004496"/>
    </source>
</evidence>
<evidence type="ECO:0000256" key="4">
    <source>
        <dbReference type="ARBA" id="ARBA00022490"/>
    </source>
</evidence>
<reference evidence="11 12" key="1">
    <citation type="submission" date="2015-08" db="EMBL/GenBank/DDBJ databases">
        <title>The complete genome sequence of Bacillus beveridgei MLTeJB.</title>
        <authorList>
            <person name="Hanson T.E."/>
            <person name="Mesa C."/>
            <person name="Basesman S.M."/>
            <person name="Oremland R.S."/>
        </authorList>
    </citation>
    <scope>NUCLEOTIDE SEQUENCE [LARGE SCALE GENOMIC DNA]</scope>
    <source>
        <strain evidence="11 12">MLTeJB</strain>
    </source>
</reference>
<evidence type="ECO:0000256" key="5">
    <source>
        <dbReference type="ARBA" id="ARBA00022694"/>
    </source>
</evidence>
<evidence type="ECO:0000313" key="12">
    <source>
        <dbReference type="Proteomes" id="UP000094463"/>
    </source>
</evidence>
<dbReference type="InterPro" id="IPR003442">
    <property type="entry name" value="T6A_TsaE"/>
</dbReference>
<dbReference type="GO" id="GO:0005737">
    <property type="term" value="C:cytoplasm"/>
    <property type="evidence" value="ECO:0007669"/>
    <property type="project" value="UniProtKB-SubCell"/>
</dbReference>
<keyword evidence="8" id="KW-0067">ATP-binding</keyword>
<name>A0A1D7QYN7_9BACI</name>
<evidence type="ECO:0000256" key="10">
    <source>
        <dbReference type="ARBA" id="ARBA00032441"/>
    </source>
</evidence>
<dbReference type="GO" id="GO:0005524">
    <property type="term" value="F:ATP binding"/>
    <property type="evidence" value="ECO:0007669"/>
    <property type="project" value="UniProtKB-KW"/>
</dbReference>
<dbReference type="AlphaFoldDB" id="A0A1D7QYN7"/>
<comment type="similarity">
    <text evidence="2">Belongs to the TsaE family.</text>
</comment>
<protein>
    <recommendedName>
        <fullName evidence="3">tRNA threonylcarbamoyladenosine biosynthesis protein TsaE</fullName>
    </recommendedName>
    <alternativeName>
        <fullName evidence="10">t(6)A37 threonylcarbamoyladenosine biosynthesis protein TsaE</fullName>
    </alternativeName>
</protein>
<gene>
    <name evidence="11" type="ORF">BBEV_2782</name>
</gene>
<dbReference type="InterPro" id="IPR027417">
    <property type="entry name" value="P-loop_NTPase"/>
</dbReference>
<keyword evidence="7" id="KW-0547">Nucleotide-binding</keyword>
<dbReference type="NCBIfam" id="TIGR00150">
    <property type="entry name" value="T6A_YjeE"/>
    <property type="match status" value="1"/>
</dbReference>
<dbReference type="Proteomes" id="UP000094463">
    <property type="component" value="Chromosome"/>
</dbReference>
<evidence type="ECO:0000313" key="11">
    <source>
        <dbReference type="EMBL" id="AOM84119.1"/>
    </source>
</evidence>
<keyword evidence="5" id="KW-0819">tRNA processing</keyword>
<proteinExistence type="inferred from homology"/>
<keyword evidence="4" id="KW-0963">Cytoplasm</keyword>
<dbReference type="Pfam" id="PF02367">
    <property type="entry name" value="TsaE"/>
    <property type="match status" value="1"/>
</dbReference>
<dbReference type="PANTHER" id="PTHR33540">
    <property type="entry name" value="TRNA THREONYLCARBAMOYLADENOSINE BIOSYNTHESIS PROTEIN TSAE"/>
    <property type="match status" value="1"/>
</dbReference>
<comment type="subcellular location">
    <subcellularLocation>
        <location evidence="1">Cytoplasm</location>
    </subcellularLocation>
</comment>
<evidence type="ECO:0000256" key="9">
    <source>
        <dbReference type="ARBA" id="ARBA00022842"/>
    </source>
</evidence>
<evidence type="ECO:0000256" key="6">
    <source>
        <dbReference type="ARBA" id="ARBA00022723"/>
    </source>
</evidence>
<dbReference type="KEGG" id="bbev:BBEV_2782"/>
<dbReference type="PANTHER" id="PTHR33540:SF2">
    <property type="entry name" value="TRNA THREONYLCARBAMOYLADENOSINE BIOSYNTHESIS PROTEIN TSAE"/>
    <property type="match status" value="1"/>
</dbReference>
<evidence type="ECO:0000256" key="3">
    <source>
        <dbReference type="ARBA" id="ARBA00019010"/>
    </source>
</evidence>
<dbReference type="Gene3D" id="3.40.50.300">
    <property type="entry name" value="P-loop containing nucleotide triphosphate hydrolases"/>
    <property type="match status" value="1"/>
</dbReference>